<evidence type="ECO:0000313" key="2">
    <source>
        <dbReference type="EMBL" id="KAK5630253.1"/>
    </source>
</evidence>
<feature type="compositionally biased region" description="Basic and acidic residues" evidence="1">
    <location>
        <begin position="275"/>
        <end position="288"/>
    </location>
</feature>
<feature type="region of interest" description="Disordered" evidence="1">
    <location>
        <begin position="1"/>
        <end position="77"/>
    </location>
</feature>
<name>A0AAN7UIN7_9PEZI</name>
<proteinExistence type="predicted"/>
<sequence length="294" mass="33267">MGKSHKSICELTPAQDNENARLPSEEFDAMTLKAPVEGNERVSVKSETSPSSDGVKLESTGDASSVVPESQASSSHGFEHWPVQPIEQAQTLQTLQTFQSSLGRRSFHHREPMLDRMGYHEVPRPEPHSHGDTRIAMHPPPDSFNPSGCNIHLDLVTQGPVGHSDIIDSSNLWSSQEKRAMSLLSMTTQHNDQILMDLRMKVMLVMQANRRYLCPEGWDRAKFQIFDADMKDLEDQITERREELERSGGQKVHALGDYQKQLMLLEKMNKERLACARQKQEEQEKQEGPAKSLL</sequence>
<feature type="region of interest" description="Disordered" evidence="1">
    <location>
        <begin position="275"/>
        <end position="294"/>
    </location>
</feature>
<protein>
    <submittedName>
        <fullName evidence="2">Uncharacterized protein</fullName>
    </submittedName>
</protein>
<reference evidence="2 3" key="1">
    <citation type="submission" date="2023-10" db="EMBL/GenBank/DDBJ databases">
        <title>Draft genome sequence of Xylaria bambusicola isolate GMP-LS, the root and basal stem rot pathogen of sugarcane in Indonesia.</title>
        <authorList>
            <person name="Selvaraj P."/>
            <person name="Muralishankar V."/>
            <person name="Muruganantham S."/>
            <person name="Sp S."/>
            <person name="Haryani S."/>
            <person name="Lau K.J.X."/>
            <person name="Naqvi N.I."/>
        </authorList>
    </citation>
    <scope>NUCLEOTIDE SEQUENCE [LARGE SCALE GENOMIC DNA]</scope>
    <source>
        <strain evidence="2">GMP-LS</strain>
    </source>
</reference>
<feature type="compositionally biased region" description="Low complexity" evidence="1">
    <location>
        <begin position="63"/>
        <end position="75"/>
    </location>
</feature>
<gene>
    <name evidence="2" type="ORF">RRF57_005968</name>
</gene>
<comment type="caution">
    <text evidence="2">The sequence shown here is derived from an EMBL/GenBank/DDBJ whole genome shotgun (WGS) entry which is preliminary data.</text>
</comment>
<evidence type="ECO:0000256" key="1">
    <source>
        <dbReference type="SAM" id="MobiDB-lite"/>
    </source>
</evidence>
<dbReference type="Proteomes" id="UP001305414">
    <property type="component" value="Unassembled WGS sequence"/>
</dbReference>
<accession>A0AAN7UIN7</accession>
<evidence type="ECO:0000313" key="3">
    <source>
        <dbReference type="Proteomes" id="UP001305414"/>
    </source>
</evidence>
<keyword evidence="3" id="KW-1185">Reference proteome</keyword>
<dbReference type="EMBL" id="JAWHQM010000015">
    <property type="protein sequence ID" value="KAK5630253.1"/>
    <property type="molecule type" value="Genomic_DNA"/>
</dbReference>
<dbReference type="AlphaFoldDB" id="A0AAN7UIN7"/>
<organism evidence="2 3">
    <name type="scientific">Xylaria bambusicola</name>
    <dbReference type="NCBI Taxonomy" id="326684"/>
    <lineage>
        <taxon>Eukaryota</taxon>
        <taxon>Fungi</taxon>
        <taxon>Dikarya</taxon>
        <taxon>Ascomycota</taxon>
        <taxon>Pezizomycotina</taxon>
        <taxon>Sordariomycetes</taxon>
        <taxon>Xylariomycetidae</taxon>
        <taxon>Xylariales</taxon>
        <taxon>Xylariaceae</taxon>
        <taxon>Xylaria</taxon>
    </lineage>
</organism>